<accession>L2GP45</accession>
<protein>
    <recommendedName>
        <fullName evidence="3">Proliferating cell nuclear antigen PCNA N-terminal domain-containing protein</fullName>
    </recommendedName>
</protein>
<evidence type="ECO:0000313" key="1">
    <source>
        <dbReference type="EMBL" id="ELA42591.1"/>
    </source>
</evidence>
<dbReference type="EMBL" id="JH370131">
    <property type="protein sequence ID" value="ELA42591.1"/>
    <property type="molecule type" value="Genomic_DNA"/>
</dbReference>
<dbReference type="OrthoDB" id="10336619at2759"/>
<dbReference type="HOGENOM" id="CLU_098758_0_0_1"/>
<keyword evidence="2" id="KW-1185">Reference proteome</keyword>
<dbReference type="VEuPathDB" id="MicrosporidiaDB:VICG_00343"/>
<dbReference type="OMA" id="MIIKVRD"/>
<evidence type="ECO:0000313" key="2">
    <source>
        <dbReference type="Proteomes" id="UP000011082"/>
    </source>
</evidence>
<dbReference type="InParanoid" id="L2GP45"/>
<dbReference type="RefSeq" id="XP_007603796.1">
    <property type="nucleotide sequence ID" value="XM_007603734.1"/>
</dbReference>
<organism evidence="1 2">
    <name type="scientific">Vittaforma corneae (strain ATCC 50505)</name>
    <name type="common">Microsporidian parasite</name>
    <name type="synonym">Nosema corneum</name>
    <dbReference type="NCBI Taxonomy" id="993615"/>
    <lineage>
        <taxon>Eukaryota</taxon>
        <taxon>Fungi</taxon>
        <taxon>Fungi incertae sedis</taxon>
        <taxon>Microsporidia</taxon>
        <taxon>Nosematidae</taxon>
        <taxon>Vittaforma</taxon>
    </lineage>
</organism>
<sequence>MSSILKLENKPYFVSLLKIFSQKSQITMEIDQNVFKISSLDSPHIYLSFENSLYKIDVPIEFTIRVDELLKNIEILDSSLIILDTSFKIVSFTGCNDDFNNIAPIDKDLSVEGLNRIYFSFVEIPFVTPIKSHYVQKEIYSTKAIIDKECIKNFISGNVTYHCENNKLYIEKYTVEMNERLEVDAEFLVSGYLNFYCSNEWIGHALSFYELINTVMLCFSDGLMSIRFILKDYTSSYLEIQVRALE</sequence>
<gene>
    <name evidence="1" type="ORF">VICG_00343</name>
</gene>
<proteinExistence type="predicted"/>
<reference evidence="2" key="1">
    <citation type="submission" date="2011-05" db="EMBL/GenBank/DDBJ databases">
        <title>The genome sequence of Vittaforma corneae strain ATCC 50505.</title>
        <authorList>
            <consortium name="The Broad Institute Genome Sequencing Platform"/>
            <person name="Cuomo C."/>
            <person name="Didier E."/>
            <person name="Bowers L."/>
            <person name="Young S.K."/>
            <person name="Zeng Q."/>
            <person name="Gargeya S."/>
            <person name="Fitzgerald M."/>
            <person name="Haas B."/>
            <person name="Abouelleil A."/>
            <person name="Alvarado L."/>
            <person name="Arachchi H.M."/>
            <person name="Berlin A."/>
            <person name="Chapman S.B."/>
            <person name="Gearin G."/>
            <person name="Goldberg J."/>
            <person name="Griggs A."/>
            <person name="Gujja S."/>
            <person name="Hansen M."/>
            <person name="Heiman D."/>
            <person name="Howarth C."/>
            <person name="Larimer J."/>
            <person name="Lui A."/>
            <person name="MacDonald P.J.P."/>
            <person name="McCowen C."/>
            <person name="Montmayeur A."/>
            <person name="Murphy C."/>
            <person name="Neiman D."/>
            <person name="Pearson M."/>
            <person name="Priest M."/>
            <person name="Roberts A."/>
            <person name="Saif S."/>
            <person name="Shea T."/>
            <person name="Sisk P."/>
            <person name="Stolte C."/>
            <person name="Sykes S."/>
            <person name="Wortman J."/>
            <person name="Nusbaum C."/>
            <person name="Birren B."/>
        </authorList>
    </citation>
    <scope>NUCLEOTIDE SEQUENCE [LARGE SCALE GENOMIC DNA]</scope>
    <source>
        <strain evidence="2">ATCC 50505</strain>
    </source>
</reference>
<evidence type="ECO:0008006" key="3">
    <source>
        <dbReference type="Google" id="ProtNLM"/>
    </source>
</evidence>
<dbReference type="AlphaFoldDB" id="L2GP45"/>
<dbReference type="GeneID" id="19881061"/>
<dbReference type="Proteomes" id="UP000011082">
    <property type="component" value="Unassembled WGS sequence"/>
</dbReference>
<name>L2GP45_VITCO</name>